<dbReference type="AlphaFoldDB" id="A0A399CXK5"/>
<keyword evidence="4 9" id="KW-0732">Signal</keyword>
<dbReference type="Pfam" id="PF17801">
    <property type="entry name" value="Melibiase_C"/>
    <property type="match status" value="1"/>
</dbReference>
<dbReference type="SUPFAM" id="SSF51445">
    <property type="entry name" value="(Trans)glycosidases"/>
    <property type="match status" value="1"/>
</dbReference>
<proteinExistence type="inferred from homology"/>
<dbReference type="InterPro" id="IPR041233">
    <property type="entry name" value="Melibiase_C"/>
</dbReference>
<sequence length="401" mass="46519">MKKHFFWIVLTFFFMNVQAQKFDQLAQTPPMGWNSWNKFGCDVSEALIMEIADEMVRSGMKDAGYEYVVIDDCWQIGRDEDGEIIIDKERFPNGIKYLADYLHSKGLKLGIYSCAGKYTCAGRPGSRGYEFQDARTYARWGIDYLKYDWCYTTNEDAQSASSSIEHAISSYTTMSDALYAAGRPVVFSICEWGFQKPWKWAGEVGHLWRTYHDIKDRWAAVLEILDKQKGLEKYAGPGHWNDPDMLEVGNGGMTTEEYKAHFSLWCMLAAPLMAGNDIRDMSPEIKEILTNKELISINQDSLGSQGFCFLSSGDYEIWIKKLKNNERAICLFNRGEEIKNVRVDFENLLKVNSTYWKMEPHKLEDYIVRDLWEHKDLSVETNVKYIEIPPHSVKVFRYIHK</sequence>
<dbReference type="PRINTS" id="PR00740">
    <property type="entry name" value="GLHYDRLASE27"/>
</dbReference>
<keyword evidence="6 8" id="KW-1015">Disulfide bond</keyword>
<name>A0A399CXK5_9BACT</name>
<comment type="similarity">
    <text evidence="2 8">Belongs to the glycosyl hydrolase 27 family.</text>
</comment>
<keyword evidence="12" id="KW-1185">Reference proteome</keyword>
<dbReference type="RefSeq" id="WP_119350634.1">
    <property type="nucleotide sequence ID" value="NZ_QWET01000010.1"/>
</dbReference>
<evidence type="ECO:0000256" key="8">
    <source>
        <dbReference type="RuleBase" id="RU361168"/>
    </source>
</evidence>
<keyword evidence="7 8" id="KW-0326">Glycosidase</keyword>
<evidence type="ECO:0000256" key="2">
    <source>
        <dbReference type="ARBA" id="ARBA00009743"/>
    </source>
</evidence>
<dbReference type="FunFam" id="3.20.20.70:FF:000202">
    <property type="entry name" value="Alpha-galactosidase"/>
    <property type="match status" value="1"/>
</dbReference>
<evidence type="ECO:0000313" key="11">
    <source>
        <dbReference type="EMBL" id="RIH64475.1"/>
    </source>
</evidence>
<evidence type="ECO:0000256" key="6">
    <source>
        <dbReference type="ARBA" id="ARBA00023157"/>
    </source>
</evidence>
<comment type="catalytic activity">
    <reaction evidence="1 8">
        <text>Hydrolysis of terminal, non-reducing alpha-D-galactose residues in alpha-D-galactosides, including galactose oligosaccharides, galactomannans and galactolipids.</text>
        <dbReference type="EC" id="3.2.1.22"/>
    </reaction>
</comment>
<feature type="domain" description="Alpha galactosidase C-terminal" evidence="10">
    <location>
        <begin position="313"/>
        <end position="397"/>
    </location>
</feature>
<evidence type="ECO:0000256" key="5">
    <source>
        <dbReference type="ARBA" id="ARBA00022801"/>
    </source>
</evidence>
<dbReference type="Proteomes" id="UP000266441">
    <property type="component" value="Unassembled WGS sequence"/>
</dbReference>
<dbReference type="PROSITE" id="PS00512">
    <property type="entry name" value="ALPHA_GALACTOSIDASE"/>
    <property type="match status" value="1"/>
</dbReference>
<gene>
    <name evidence="11" type="ORF">D1164_14035</name>
</gene>
<dbReference type="PANTHER" id="PTHR11452:SF75">
    <property type="entry name" value="ALPHA-GALACTOSIDASE MEL1"/>
    <property type="match status" value="1"/>
</dbReference>
<evidence type="ECO:0000256" key="7">
    <source>
        <dbReference type="ARBA" id="ARBA00023295"/>
    </source>
</evidence>
<dbReference type="EMBL" id="QWET01000010">
    <property type="protein sequence ID" value="RIH64475.1"/>
    <property type="molecule type" value="Genomic_DNA"/>
</dbReference>
<dbReference type="InterPro" id="IPR000111">
    <property type="entry name" value="Glyco_hydro_27/36_CS"/>
</dbReference>
<evidence type="ECO:0000256" key="9">
    <source>
        <dbReference type="SAM" id="SignalP"/>
    </source>
</evidence>
<dbReference type="EC" id="3.2.1.22" evidence="3 8"/>
<dbReference type="GO" id="GO:0004557">
    <property type="term" value="F:alpha-galactosidase activity"/>
    <property type="evidence" value="ECO:0007669"/>
    <property type="project" value="UniProtKB-EC"/>
</dbReference>
<dbReference type="OrthoDB" id="9807519at2"/>
<evidence type="ECO:0000256" key="1">
    <source>
        <dbReference type="ARBA" id="ARBA00001255"/>
    </source>
</evidence>
<dbReference type="SUPFAM" id="SSF51011">
    <property type="entry name" value="Glycosyl hydrolase domain"/>
    <property type="match status" value="1"/>
</dbReference>
<organism evidence="11 12">
    <name type="scientific">Mariniphaga sediminis</name>
    <dbReference type="NCBI Taxonomy" id="1628158"/>
    <lineage>
        <taxon>Bacteria</taxon>
        <taxon>Pseudomonadati</taxon>
        <taxon>Bacteroidota</taxon>
        <taxon>Bacteroidia</taxon>
        <taxon>Marinilabiliales</taxon>
        <taxon>Prolixibacteraceae</taxon>
        <taxon>Mariniphaga</taxon>
    </lineage>
</organism>
<feature type="signal peptide" evidence="9">
    <location>
        <begin position="1"/>
        <end position="19"/>
    </location>
</feature>
<protein>
    <recommendedName>
        <fullName evidence="3 8">Alpha-galactosidase</fullName>
        <ecNumber evidence="3 8">3.2.1.22</ecNumber>
    </recommendedName>
    <alternativeName>
        <fullName evidence="8">Melibiase</fullName>
    </alternativeName>
</protein>
<dbReference type="Pfam" id="PF16499">
    <property type="entry name" value="Melibiase_2"/>
    <property type="match status" value="1"/>
</dbReference>
<evidence type="ECO:0000256" key="4">
    <source>
        <dbReference type="ARBA" id="ARBA00022729"/>
    </source>
</evidence>
<dbReference type="Gene3D" id="2.60.40.1180">
    <property type="entry name" value="Golgi alpha-mannosidase II"/>
    <property type="match status" value="1"/>
</dbReference>
<accession>A0A399CXK5</accession>
<evidence type="ECO:0000259" key="10">
    <source>
        <dbReference type="Pfam" id="PF17801"/>
    </source>
</evidence>
<reference evidence="11 12" key="1">
    <citation type="journal article" date="2015" name="Int. J. Syst. Evol. Microbiol.">
        <title>Mariniphaga sediminis sp. nov., isolated from coastal sediment.</title>
        <authorList>
            <person name="Wang F.Q."/>
            <person name="Shen Q.Y."/>
            <person name="Chen G.J."/>
            <person name="Du Z.J."/>
        </authorList>
    </citation>
    <scope>NUCLEOTIDE SEQUENCE [LARGE SCALE GENOMIC DNA]</scope>
    <source>
        <strain evidence="11 12">SY21</strain>
    </source>
</reference>
<dbReference type="InterPro" id="IPR013785">
    <property type="entry name" value="Aldolase_TIM"/>
</dbReference>
<comment type="caution">
    <text evidence="11">The sequence shown here is derived from an EMBL/GenBank/DDBJ whole genome shotgun (WGS) entry which is preliminary data.</text>
</comment>
<dbReference type="InterPro" id="IPR017853">
    <property type="entry name" value="GH"/>
</dbReference>
<keyword evidence="5 8" id="KW-0378">Hydrolase</keyword>
<dbReference type="Gene3D" id="3.20.20.70">
    <property type="entry name" value="Aldolase class I"/>
    <property type="match status" value="1"/>
</dbReference>
<dbReference type="InterPro" id="IPR013780">
    <property type="entry name" value="Glyco_hydro_b"/>
</dbReference>
<evidence type="ECO:0000313" key="12">
    <source>
        <dbReference type="Proteomes" id="UP000266441"/>
    </source>
</evidence>
<dbReference type="GO" id="GO:0016052">
    <property type="term" value="P:carbohydrate catabolic process"/>
    <property type="evidence" value="ECO:0007669"/>
    <property type="project" value="UniProtKB-ARBA"/>
</dbReference>
<dbReference type="InterPro" id="IPR002241">
    <property type="entry name" value="Glyco_hydro_27"/>
</dbReference>
<evidence type="ECO:0000256" key="3">
    <source>
        <dbReference type="ARBA" id="ARBA00012755"/>
    </source>
</evidence>
<dbReference type="PANTHER" id="PTHR11452">
    <property type="entry name" value="ALPHA-GALACTOSIDASE/ALPHA-N-ACETYLGALACTOSAMINIDASE"/>
    <property type="match status" value="1"/>
</dbReference>
<feature type="chain" id="PRO_5017273164" description="Alpha-galactosidase" evidence="9">
    <location>
        <begin position="20"/>
        <end position="401"/>
    </location>
</feature>
<dbReference type="CDD" id="cd14792">
    <property type="entry name" value="GH27"/>
    <property type="match status" value="1"/>
</dbReference>